<dbReference type="GO" id="GO:0003677">
    <property type="term" value="F:DNA binding"/>
    <property type="evidence" value="ECO:0007669"/>
    <property type="project" value="UniProtKB-KW"/>
</dbReference>
<dbReference type="AlphaFoldDB" id="A0A392W5G0"/>
<sequence length="45" mass="5392">MNNISADEVERYDFADLEIAYQFYYWYGRATGFSVRKSHVVRDHA</sequence>
<accession>A0A392W5G0</accession>
<name>A0A392W5G0_9FABA</name>
<comment type="caution">
    <text evidence="1">The sequence shown here is derived from an EMBL/GenBank/DDBJ whole genome shotgun (WGS) entry which is preliminary data.</text>
</comment>
<dbReference type="Proteomes" id="UP000265520">
    <property type="component" value="Unassembled WGS sequence"/>
</dbReference>
<proteinExistence type="predicted"/>
<organism evidence="1 2">
    <name type="scientific">Trifolium medium</name>
    <dbReference type="NCBI Taxonomy" id="97028"/>
    <lineage>
        <taxon>Eukaryota</taxon>
        <taxon>Viridiplantae</taxon>
        <taxon>Streptophyta</taxon>
        <taxon>Embryophyta</taxon>
        <taxon>Tracheophyta</taxon>
        <taxon>Spermatophyta</taxon>
        <taxon>Magnoliopsida</taxon>
        <taxon>eudicotyledons</taxon>
        <taxon>Gunneridae</taxon>
        <taxon>Pentapetalae</taxon>
        <taxon>rosids</taxon>
        <taxon>fabids</taxon>
        <taxon>Fabales</taxon>
        <taxon>Fabaceae</taxon>
        <taxon>Papilionoideae</taxon>
        <taxon>50 kb inversion clade</taxon>
        <taxon>NPAAA clade</taxon>
        <taxon>Hologalegina</taxon>
        <taxon>IRL clade</taxon>
        <taxon>Trifolieae</taxon>
        <taxon>Trifolium</taxon>
    </lineage>
</organism>
<protein>
    <submittedName>
        <fullName evidence="1">FAR1 DNA-binding domain protein</fullName>
    </submittedName>
</protein>
<dbReference type="EMBL" id="LXQA011372051">
    <property type="protein sequence ID" value="MCI94979.1"/>
    <property type="molecule type" value="Genomic_DNA"/>
</dbReference>
<evidence type="ECO:0000313" key="2">
    <source>
        <dbReference type="Proteomes" id="UP000265520"/>
    </source>
</evidence>
<feature type="non-terminal residue" evidence="1">
    <location>
        <position position="45"/>
    </location>
</feature>
<reference evidence="1 2" key="1">
    <citation type="journal article" date="2018" name="Front. Plant Sci.">
        <title>Red Clover (Trifolium pratense) and Zigzag Clover (T. medium) - A Picture of Genomic Similarities and Differences.</title>
        <authorList>
            <person name="Dluhosova J."/>
            <person name="Istvanek J."/>
            <person name="Nedelnik J."/>
            <person name="Repkova J."/>
        </authorList>
    </citation>
    <scope>NUCLEOTIDE SEQUENCE [LARGE SCALE GENOMIC DNA]</scope>
    <source>
        <strain evidence="2">cv. 10/8</strain>
        <tissue evidence="1">Leaf</tissue>
    </source>
</reference>
<evidence type="ECO:0000313" key="1">
    <source>
        <dbReference type="EMBL" id="MCI94979.1"/>
    </source>
</evidence>
<keyword evidence="1" id="KW-0238">DNA-binding</keyword>
<keyword evidence="2" id="KW-1185">Reference proteome</keyword>